<evidence type="ECO:0000313" key="3">
    <source>
        <dbReference type="Proteomes" id="UP000010471"/>
    </source>
</evidence>
<evidence type="ECO:0000313" key="2">
    <source>
        <dbReference type="EMBL" id="AFZ22270.1"/>
    </source>
</evidence>
<dbReference type="InterPro" id="IPR002145">
    <property type="entry name" value="CopG"/>
</dbReference>
<keyword evidence="2" id="KW-0614">Plasmid</keyword>
<accession>K9WPE7</accession>
<proteinExistence type="predicted"/>
<dbReference type="EMBL" id="CP003634">
    <property type="protein sequence ID" value="AFZ22270.1"/>
    <property type="molecule type" value="Genomic_DNA"/>
</dbReference>
<gene>
    <name evidence="2" type="ORF">Mic7113_6707</name>
</gene>
<dbReference type="Pfam" id="PF01402">
    <property type="entry name" value="RHH_1"/>
    <property type="match status" value="1"/>
</dbReference>
<dbReference type="HOGENOM" id="CLU_2479893_0_0_3"/>
<protein>
    <submittedName>
        <fullName evidence="2">Ribbon-helix-helix protein, copG family</fullName>
    </submittedName>
</protein>
<sequence length="87" mass="10254">MSGNQSKPTVGLRIDQEDLDRIDEIAKMSGRTRSDVMLEAILNYWDIRRYEVVKADINQLRIELETRLAGIEKKLRLSSWQYRPTQM</sequence>
<dbReference type="Proteomes" id="UP000010471">
    <property type="component" value="Plasmid pMIC7113.04"/>
</dbReference>
<name>K9WPE7_9CYAN</name>
<dbReference type="SUPFAM" id="SSF47598">
    <property type="entry name" value="Ribbon-helix-helix"/>
    <property type="match status" value="1"/>
</dbReference>
<reference evidence="2 3" key="1">
    <citation type="submission" date="2012-06" db="EMBL/GenBank/DDBJ databases">
        <title>Finished plasmid 4 of genome of Microcoleus sp. PCC 7113.</title>
        <authorList>
            <consortium name="US DOE Joint Genome Institute"/>
            <person name="Gugger M."/>
            <person name="Coursin T."/>
            <person name="Rippka R."/>
            <person name="Tandeau De Marsac N."/>
            <person name="Huntemann M."/>
            <person name="Wei C.-L."/>
            <person name="Han J."/>
            <person name="Detter J.C."/>
            <person name="Han C."/>
            <person name="Tapia R."/>
            <person name="Chen A."/>
            <person name="Kyrpides N."/>
            <person name="Mavromatis K."/>
            <person name="Markowitz V."/>
            <person name="Szeto E."/>
            <person name="Ivanova N."/>
            <person name="Pagani I."/>
            <person name="Pati A."/>
            <person name="Goodwin L."/>
            <person name="Nordberg H.P."/>
            <person name="Cantor M.N."/>
            <person name="Hua S.X."/>
            <person name="Woyke T."/>
            <person name="Kerfeld C.A."/>
        </authorList>
    </citation>
    <scope>NUCLEOTIDE SEQUENCE [LARGE SCALE GENOMIC DNA]</scope>
    <source>
        <strain evidence="2 3">PCC 7113</strain>
        <plasmid evidence="2 3">pMIC7113.04</plasmid>
    </source>
</reference>
<dbReference type="GO" id="GO:0006355">
    <property type="term" value="P:regulation of DNA-templated transcription"/>
    <property type="evidence" value="ECO:0007669"/>
    <property type="project" value="InterPro"/>
</dbReference>
<dbReference type="InterPro" id="IPR010985">
    <property type="entry name" value="Ribbon_hlx_hlx"/>
</dbReference>
<organism evidence="2 3">
    <name type="scientific">Allocoleopsis franciscana PCC 7113</name>
    <dbReference type="NCBI Taxonomy" id="1173027"/>
    <lineage>
        <taxon>Bacteria</taxon>
        <taxon>Bacillati</taxon>
        <taxon>Cyanobacteriota</taxon>
        <taxon>Cyanophyceae</taxon>
        <taxon>Coleofasciculales</taxon>
        <taxon>Coleofasciculaceae</taxon>
        <taxon>Allocoleopsis</taxon>
        <taxon>Allocoleopsis franciscana</taxon>
    </lineage>
</organism>
<keyword evidence="3" id="KW-1185">Reference proteome</keyword>
<dbReference type="RefSeq" id="WP_015211585.1">
    <property type="nucleotide sequence ID" value="NC_019761.1"/>
</dbReference>
<dbReference type="KEGG" id="mic:Mic7113_6707"/>
<geneLocation type="plasmid" evidence="2 3">
    <name>pMIC7113.04</name>
</geneLocation>
<dbReference type="AlphaFoldDB" id="K9WPE7"/>
<feature type="domain" description="Ribbon-helix-helix protein CopG" evidence="1">
    <location>
        <begin position="10"/>
        <end position="44"/>
    </location>
</feature>
<evidence type="ECO:0000259" key="1">
    <source>
        <dbReference type="Pfam" id="PF01402"/>
    </source>
</evidence>